<dbReference type="InterPro" id="IPR003675">
    <property type="entry name" value="Rce1/LyrA-like_dom"/>
</dbReference>
<dbReference type="Proteomes" id="UP000230607">
    <property type="component" value="Chromosome 1"/>
</dbReference>
<proteinExistence type="predicted"/>
<gene>
    <name evidence="3" type="ORF">NCS_10991</name>
</gene>
<dbReference type="GO" id="GO:0006508">
    <property type="term" value="P:proteolysis"/>
    <property type="evidence" value="ECO:0007669"/>
    <property type="project" value="UniProtKB-KW"/>
</dbReference>
<feature type="transmembrane region" description="Helical" evidence="1">
    <location>
        <begin position="119"/>
        <end position="139"/>
    </location>
</feature>
<dbReference type="EMBL" id="LT841358">
    <property type="protein sequence ID" value="SMH71184.1"/>
    <property type="molecule type" value="Genomic_DNA"/>
</dbReference>
<evidence type="ECO:0000313" key="3">
    <source>
        <dbReference type="EMBL" id="SMH71184.1"/>
    </source>
</evidence>
<feature type="transmembrane region" description="Helical" evidence="1">
    <location>
        <begin position="266"/>
        <end position="283"/>
    </location>
</feature>
<reference evidence="4" key="1">
    <citation type="submission" date="2017-03" db="EMBL/GenBank/DDBJ databases">
        <authorList>
            <person name="Herbold C."/>
        </authorList>
    </citation>
    <scope>NUCLEOTIDE SEQUENCE [LARGE SCALE GENOMIC DNA]</scope>
</reference>
<keyword evidence="3" id="KW-0645">Protease</keyword>
<organism evidence="3 4">
    <name type="scientific">Candidatus Nitrosotalea okcheonensis</name>
    <dbReference type="NCBI Taxonomy" id="1903276"/>
    <lineage>
        <taxon>Archaea</taxon>
        <taxon>Nitrososphaerota</taxon>
        <taxon>Nitrososphaeria</taxon>
        <taxon>Nitrosotaleales</taxon>
        <taxon>Nitrosotaleaceae</taxon>
        <taxon>Nitrosotalea</taxon>
    </lineage>
</organism>
<keyword evidence="1" id="KW-1133">Transmembrane helix</keyword>
<accession>A0A2H1FEJ7</accession>
<protein>
    <submittedName>
        <fullName evidence="3">Putative CAAX amino terminal protease family protein</fullName>
    </submittedName>
</protein>
<dbReference type="AlphaFoldDB" id="A0A2H1FEJ7"/>
<feature type="transmembrane region" description="Helical" evidence="1">
    <location>
        <begin position="218"/>
        <end position="235"/>
    </location>
</feature>
<evidence type="ECO:0000256" key="1">
    <source>
        <dbReference type="SAM" id="Phobius"/>
    </source>
</evidence>
<feature type="transmembrane region" description="Helical" evidence="1">
    <location>
        <begin position="79"/>
        <end position="98"/>
    </location>
</feature>
<keyword evidence="1" id="KW-0812">Transmembrane</keyword>
<dbReference type="OrthoDB" id="10162at2157"/>
<name>A0A2H1FEJ7_9ARCH</name>
<dbReference type="Pfam" id="PF02517">
    <property type="entry name" value="Rce1-like"/>
    <property type="match status" value="1"/>
</dbReference>
<dbReference type="GO" id="GO:0080120">
    <property type="term" value="P:CAAX-box protein maturation"/>
    <property type="evidence" value="ECO:0007669"/>
    <property type="project" value="UniProtKB-ARBA"/>
</dbReference>
<dbReference type="GO" id="GO:0004175">
    <property type="term" value="F:endopeptidase activity"/>
    <property type="evidence" value="ECO:0007669"/>
    <property type="project" value="UniProtKB-ARBA"/>
</dbReference>
<keyword evidence="3" id="KW-0378">Hydrolase</keyword>
<evidence type="ECO:0000313" key="4">
    <source>
        <dbReference type="Proteomes" id="UP000230607"/>
    </source>
</evidence>
<feature type="domain" description="CAAX prenyl protease 2/Lysostaphin resistance protein A-like" evidence="2">
    <location>
        <begin position="164"/>
        <end position="276"/>
    </location>
</feature>
<sequence>MISTLENLNKIIKALLIPYSGLLSVIFGVMILSFPIGLYVMYNSDVGKEINYQYPINGFDVFLGGIGYKIPVSFEMGDAFIIAWTIFLILFTISYFGPKDSLLKTLSNMMSREVKRFQGNAMINMMAWFSILILFSVIIDAVQQSFGVKIELPTSSNDLVRFFQIGISPLTEETGFRILLIGVPLFLMYSHSASWKTLVKSLWRPSKYLSISDYKKPMTLIITIGLLFGVAHIISGTPWSPGKITQATMAGIIIGWVYVRYGIAPAILVHWATNYFLFSYLFFLSDLSQSSAITDSSNPFSDTLEVILVITGVFAIAIKILEYIETRQLETSQSP</sequence>
<dbReference type="RefSeq" id="WP_162287740.1">
    <property type="nucleotide sequence ID" value="NZ_LT841358.1"/>
</dbReference>
<feature type="transmembrane region" description="Helical" evidence="1">
    <location>
        <begin position="21"/>
        <end position="42"/>
    </location>
</feature>
<keyword evidence="1" id="KW-0472">Membrane</keyword>
<feature type="transmembrane region" description="Helical" evidence="1">
    <location>
        <begin position="303"/>
        <end position="321"/>
    </location>
</feature>
<evidence type="ECO:0000259" key="2">
    <source>
        <dbReference type="Pfam" id="PF02517"/>
    </source>
</evidence>
<keyword evidence="4" id="KW-1185">Reference proteome</keyword>